<evidence type="ECO:0000259" key="2">
    <source>
        <dbReference type="Pfam" id="PF22421"/>
    </source>
</evidence>
<dbReference type="InterPro" id="IPR036986">
    <property type="entry name" value="S4_RNA-bd_sf"/>
</dbReference>
<dbReference type="OrthoDB" id="9804243at2"/>
<dbReference type="AlphaFoldDB" id="A0A3S0YEC3"/>
<sequence>MAWDGLPCVEVSPEDEIDTVLVRGKFVGSKRQARELFEQGAVHLNGEHDQLSYLGKSFVLFDTYWVVQKGK</sequence>
<evidence type="ECO:0000313" key="4">
    <source>
        <dbReference type="Proteomes" id="UP000286912"/>
    </source>
</evidence>
<reference evidence="3 4" key="1">
    <citation type="submission" date="2018-12" db="EMBL/GenBank/DDBJ databases">
        <title>three novel Halomonas strain isolated from plants.</title>
        <authorList>
            <person name="Sun C."/>
        </authorList>
    </citation>
    <scope>NUCLEOTIDE SEQUENCE [LARGE SCALE GENOMIC DNA]</scope>
    <source>
        <strain evidence="3 4">RC</strain>
    </source>
</reference>
<proteinExistence type="predicted"/>
<dbReference type="InterPro" id="IPR054608">
    <property type="entry name" value="SYY-like_C"/>
</dbReference>
<gene>
    <name evidence="3" type="ORF">ELY37_05205</name>
</gene>
<comment type="caution">
    <text evidence="3">The sequence shown here is derived from an EMBL/GenBank/DDBJ whole genome shotgun (WGS) entry which is preliminary data.</text>
</comment>
<dbReference type="RefSeq" id="WP_126952589.1">
    <property type="nucleotide sequence ID" value="NZ_RZHC01000012.1"/>
</dbReference>
<dbReference type="Gene3D" id="3.10.290.10">
    <property type="entry name" value="RNA-binding S4 domain"/>
    <property type="match status" value="1"/>
</dbReference>
<organism evidence="3 4">
    <name type="scientific">Vreelandella populi</name>
    <dbReference type="NCBI Taxonomy" id="2498858"/>
    <lineage>
        <taxon>Bacteria</taxon>
        <taxon>Pseudomonadati</taxon>
        <taxon>Pseudomonadota</taxon>
        <taxon>Gammaproteobacteria</taxon>
        <taxon>Oceanospirillales</taxon>
        <taxon>Halomonadaceae</taxon>
        <taxon>Vreelandella</taxon>
    </lineage>
</organism>
<dbReference type="Pfam" id="PF22421">
    <property type="entry name" value="SYY_C-terminal"/>
    <property type="match status" value="1"/>
</dbReference>
<feature type="domain" description="Tyrosine--tRNA ligase SYY-like C-terminal" evidence="2">
    <location>
        <begin position="4"/>
        <end position="71"/>
    </location>
</feature>
<protein>
    <recommendedName>
        <fullName evidence="2">Tyrosine--tRNA ligase SYY-like C-terminal domain-containing protein</fullName>
    </recommendedName>
</protein>
<dbReference type="Proteomes" id="UP000286912">
    <property type="component" value="Unassembled WGS sequence"/>
</dbReference>
<accession>A0A3S0YEC3</accession>
<name>A0A3S0YEC3_9GAMM</name>
<keyword evidence="4" id="KW-1185">Reference proteome</keyword>
<dbReference type="EMBL" id="RZHD01000004">
    <property type="protein sequence ID" value="RUR48028.1"/>
    <property type="molecule type" value="Genomic_DNA"/>
</dbReference>
<evidence type="ECO:0000256" key="1">
    <source>
        <dbReference type="PROSITE-ProRule" id="PRU00182"/>
    </source>
</evidence>
<dbReference type="PROSITE" id="PS50889">
    <property type="entry name" value="S4"/>
    <property type="match status" value="1"/>
</dbReference>
<dbReference type="GO" id="GO:0003723">
    <property type="term" value="F:RNA binding"/>
    <property type="evidence" value="ECO:0007669"/>
    <property type="project" value="UniProtKB-KW"/>
</dbReference>
<evidence type="ECO:0000313" key="3">
    <source>
        <dbReference type="EMBL" id="RUR48028.1"/>
    </source>
</evidence>
<keyword evidence="1" id="KW-0694">RNA-binding</keyword>
<dbReference type="SUPFAM" id="SSF55174">
    <property type="entry name" value="Alpha-L RNA-binding motif"/>
    <property type="match status" value="1"/>
</dbReference>
<dbReference type="CDD" id="cd00165">
    <property type="entry name" value="S4"/>
    <property type="match status" value="1"/>
</dbReference>